<dbReference type="FunFam" id="1.10.10.10:FF:000001">
    <property type="entry name" value="LysR family transcriptional regulator"/>
    <property type="match status" value="1"/>
</dbReference>
<dbReference type="PANTHER" id="PTHR30346">
    <property type="entry name" value="TRANSCRIPTIONAL DUAL REGULATOR HCAR-RELATED"/>
    <property type="match status" value="1"/>
</dbReference>
<organism evidence="6 7">
    <name type="scientific">Microbacterium bovistercoris</name>
    <dbReference type="NCBI Taxonomy" id="2293570"/>
    <lineage>
        <taxon>Bacteria</taxon>
        <taxon>Bacillati</taxon>
        <taxon>Actinomycetota</taxon>
        <taxon>Actinomycetes</taxon>
        <taxon>Micrococcales</taxon>
        <taxon>Microbacteriaceae</taxon>
        <taxon>Microbacterium</taxon>
    </lineage>
</organism>
<keyword evidence="3" id="KW-0238">DNA-binding</keyword>
<dbReference type="PANTHER" id="PTHR30346:SF0">
    <property type="entry name" value="HCA OPERON TRANSCRIPTIONAL ACTIVATOR HCAR"/>
    <property type="match status" value="1"/>
</dbReference>
<comment type="caution">
    <text evidence="6">The sequence shown here is derived from an EMBL/GenBank/DDBJ whole genome shotgun (WGS) entry which is preliminary data.</text>
</comment>
<dbReference type="InterPro" id="IPR005119">
    <property type="entry name" value="LysR_subst-bd"/>
</dbReference>
<dbReference type="OrthoDB" id="3636008at2"/>
<evidence type="ECO:0000259" key="5">
    <source>
        <dbReference type="PROSITE" id="PS50931"/>
    </source>
</evidence>
<keyword evidence="2" id="KW-0805">Transcription regulation</keyword>
<dbReference type="Gene3D" id="1.10.10.10">
    <property type="entry name" value="Winged helix-like DNA-binding domain superfamily/Winged helix DNA-binding domain"/>
    <property type="match status" value="1"/>
</dbReference>
<proteinExistence type="inferred from homology"/>
<dbReference type="Pfam" id="PF03466">
    <property type="entry name" value="LysR_substrate"/>
    <property type="match status" value="1"/>
</dbReference>
<dbReference type="InterPro" id="IPR000847">
    <property type="entry name" value="LysR_HTH_N"/>
</dbReference>
<keyword evidence="7" id="KW-1185">Reference proteome</keyword>
<dbReference type="Gene3D" id="3.40.190.10">
    <property type="entry name" value="Periplasmic binding protein-like II"/>
    <property type="match status" value="2"/>
</dbReference>
<dbReference type="RefSeq" id="WP_116242440.1">
    <property type="nucleotide sequence ID" value="NZ_QUAB01000043.1"/>
</dbReference>
<dbReference type="GO" id="GO:0003700">
    <property type="term" value="F:DNA-binding transcription factor activity"/>
    <property type="evidence" value="ECO:0007669"/>
    <property type="project" value="InterPro"/>
</dbReference>
<evidence type="ECO:0000313" key="7">
    <source>
        <dbReference type="Proteomes" id="UP000262172"/>
    </source>
</evidence>
<keyword evidence="4" id="KW-0804">Transcription</keyword>
<protein>
    <submittedName>
        <fullName evidence="6">LysR family transcriptional regulator</fullName>
    </submittedName>
</protein>
<dbReference type="PRINTS" id="PR00039">
    <property type="entry name" value="HTHLYSR"/>
</dbReference>
<gene>
    <name evidence="6" type="ORF">DY023_11330</name>
</gene>
<accession>A0A371NTY2</accession>
<dbReference type="SUPFAM" id="SSF46785">
    <property type="entry name" value="Winged helix' DNA-binding domain"/>
    <property type="match status" value="1"/>
</dbReference>
<dbReference type="PROSITE" id="PS50931">
    <property type="entry name" value="HTH_LYSR"/>
    <property type="match status" value="1"/>
</dbReference>
<evidence type="ECO:0000256" key="4">
    <source>
        <dbReference type="ARBA" id="ARBA00023163"/>
    </source>
</evidence>
<dbReference type="GO" id="GO:0003677">
    <property type="term" value="F:DNA binding"/>
    <property type="evidence" value="ECO:0007669"/>
    <property type="project" value="UniProtKB-KW"/>
</dbReference>
<dbReference type="InterPro" id="IPR036390">
    <property type="entry name" value="WH_DNA-bd_sf"/>
</dbReference>
<comment type="similarity">
    <text evidence="1">Belongs to the LysR transcriptional regulatory family.</text>
</comment>
<dbReference type="Proteomes" id="UP000262172">
    <property type="component" value="Unassembled WGS sequence"/>
</dbReference>
<name>A0A371NTY2_9MICO</name>
<evidence type="ECO:0000256" key="2">
    <source>
        <dbReference type="ARBA" id="ARBA00023015"/>
    </source>
</evidence>
<dbReference type="SUPFAM" id="SSF53850">
    <property type="entry name" value="Periplasmic binding protein-like II"/>
    <property type="match status" value="1"/>
</dbReference>
<evidence type="ECO:0000256" key="3">
    <source>
        <dbReference type="ARBA" id="ARBA00023125"/>
    </source>
</evidence>
<evidence type="ECO:0000256" key="1">
    <source>
        <dbReference type="ARBA" id="ARBA00009437"/>
    </source>
</evidence>
<feature type="domain" description="HTH lysR-type" evidence="5">
    <location>
        <begin position="1"/>
        <end position="59"/>
    </location>
</feature>
<reference evidence="6 7" key="1">
    <citation type="submission" date="2018-08" db="EMBL/GenBank/DDBJ databases">
        <title>Isolation, diversity and antifungal activity of Actinobacteria from cow dung.</title>
        <authorList>
            <person name="Ling L."/>
        </authorList>
    </citation>
    <scope>NUCLEOTIDE SEQUENCE [LARGE SCALE GENOMIC DNA]</scope>
    <source>
        <strain evidence="6 7">NEAU-LLE</strain>
    </source>
</reference>
<dbReference type="AlphaFoldDB" id="A0A371NTY2"/>
<evidence type="ECO:0000313" key="6">
    <source>
        <dbReference type="EMBL" id="REJ05157.1"/>
    </source>
</evidence>
<dbReference type="EMBL" id="QUAB01000043">
    <property type="protein sequence ID" value="REJ05157.1"/>
    <property type="molecule type" value="Genomic_DNA"/>
</dbReference>
<dbReference type="InterPro" id="IPR036388">
    <property type="entry name" value="WH-like_DNA-bd_sf"/>
</dbReference>
<dbReference type="Pfam" id="PF00126">
    <property type="entry name" value="HTH_1"/>
    <property type="match status" value="1"/>
</dbReference>
<dbReference type="GO" id="GO:0032993">
    <property type="term" value="C:protein-DNA complex"/>
    <property type="evidence" value="ECO:0007669"/>
    <property type="project" value="TreeGrafter"/>
</dbReference>
<sequence length="301" mass="34055">MELRDIEIFLTLAEELHFGRTAERLHVSQARVSQVIAQLEMQIGGSLFDRSNRRDVRLTPVGARLRDDLIPVHDALQNSLERAKLSARGIDARLRVGLMPYNIPALHGYWDEFARRHPRYDLQVRHASFNDPFGSLRRGEIDVLVTWLPVEEADLTIGPALFTDSRVLAVSVDHELAGRPSVSVEELADFAHIKVPGMPEAWENGYLPFHTPSGRAIERVESVTNADELLQLVSTGEIIHPFPAHVAHYWSLPQIRWVPIPDLPRLTYALVWRTAAENSLIRAFARTVADLGPTLEGRERR</sequence>